<dbReference type="RefSeq" id="WP_101429649.1">
    <property type="nucleotide sequence ID" value="NZ_PCGZ01000003.1"/>
</dbReference>
<dbReference type="AlphaFoldDB" id="A0A2N3QJD3"/>
<reference evidence="3 4" key="1">
    <citation type="submission" date="2017-10" db="EMBL/GenBank/DDBJ databases">
        <title>Bifidobacterium genomics.</title>
        <authorList>
            <person name="Lugli G.A."/>
            <person name="Milani C."/>
            <person name="Mancabelli L."/>
        </authorList>
    </citation>
    <scope>NUCLEOTIDE SEQUENCE [LARGE SCALE GENOMIC DNA]</scope>
    <source>
        <strain evidence="3 4">1524B</strain>
    </source>
</reference>
<dbReference type="InterPro" id="IPR008988">
    <property type="entry name" value="Transcriptional_repressor_C"/>
</dbReference>
<sequence>MTSVCDNTHTGARTTDTTVEHCPLHVDMVITAIDIDERHRFRMLELGLRRGTVIRVTQRSNFHGRVVAKGTERIALDGQTAAHIHVRRAEHPASPTAPANR</sequence>
<evidence type="ECO:0000256" key="1">
    <source>
        <dbReference type="ARBA" id="ARBA00023004"/>
    </source>
</evidence>
<dbReference type="GO" id="GO:0046914">
    <property type="term" value="F:transition metal ion binding"/>
    <property type="evidence" value="ECO:0007669"/>
    <property type="project" value="InterPro"/>
</dbReference>
<name>A0A2N3QJD3_9BIFI</name>
<proteinExistence type="predicted"/>
<accession>A0A2N3QJD3</accession>
<evidence type="ECO:0000313" key="3">
    <source>
        <dbReference type="EMBL" id="PKU91601.1"/>
    </source>
</evidence>
<comment type="caution">
    <text evidence="3">The sequence shown here is derived from an EMBL/GenBank/DDBJ whole genome shotgun (WGS) entry which is preliminary data.</text>
</comment>
<evidence type="ECO:0000313" key="4">
    <source>
        <dbReference type="Proteomes" id="UP000233730"/>
    </source>
</evidence>
<keyword evidence="1" id="KW-0408">Iron</keyword>
<feature type="domain" description="Ferrous iron transporter FeoA-like" evidence="2">
    <location>
        <begin position="17"/>
        <end position="88"/>
    </location>
</feature>
<dbReference type="SUPFAM" id="SSF50037">
    <property type="entry name" value="C-terminal domain of transcriptional repressors"/>
    <property type="match status" value="1"/>
</dbReference>
<organism evidence="3 4">
    <name type="scientific">Bifidobacterium pseudolongum subsp. globosum</name>
    <dbReference type="NCBI Taxonomy" id="1690"/>
    <lineage>
        <taxon>Bacteria</taxon>
        <taxon>Bacillati</taxon>
        <taxon>Actinomycetota</taxon>
        <taxon>Actinomycetes</taxon>
        <taxon>Bifidobacteriales</taxon>
        <taxon>Bifidobacteriaceae</taxon>
        <taxon>Bifidobacterium</taxon>
    </lineage>
</organism>
<gene>
    <name evidence="3" type="ORF">CQR46_0689</name>
</gene>
<dbReference type="Proteomes" id="UP000233730">
    <property type="component" value="Unassembled WGS sequence"/>
</dbReference>
<dbReference type="SMART" id="SM00899">
    <property type="entry name" value="FeoA"/>
    <property type="match status" value="1"/>
</dbReference>
<dbReference type="Gene3D" id="2.30.30.90">
    <property type="match status" value="1"/>
</dbReference>
<dbReference type="EMBL" id="PCGZ01000003">
    <property type="protein sequence ID" value="PKU91601.1"/>
    <property type="molecule type" value="Genomic_DNA"/>
</dbReference>
<evidence type="ECO:0000259" key="2">
    <source>
        <dbReference type="SMART" id="SM00899"/>
    </source>
</evidence>
<dbReference type="InterPro" id="IPR038157">
    <property type="entry name" value="FeoA_core_dom"/>
</dbReference>
<dbReference type="Pfam" id="PF04023">
    <property type="entry name" value="FeoA"/>
    <property type="match status" value="1"/>
</dbReference>
<protein>
    <submittedName>
        <fullName evidence="3">FeoA family protein</fullName>
    </submittedName>
</protein>
<dbReference type="InterPro" id="IPR007167">
    <property type="entry name" value="Fe-transptr_FeoA-like"/>
</dbReference>